<dbReference type="AlphaFoldDB" id="A0AA47NQZ6"/>
<sequence length="928" mass="106112">MQAVAVDSSPARQVDRLVLHHSSPSHSLSSPSHSGRDAGPCPKAEGLSTSLALQRPETSRGRLARATNTQQREVESPTRELGGPPAEELSWKTQRTLRGEGTSGEAVEEEEVKIGELRKKEEREEERRRKMEEEEWGKEVKERERHHEETEMERRNVDREVEEEKKRASLEKERRLCLLQEELRREEEEEERRLKQESEERVRAVCQRLDCERSEEETRLREESNRKLKELRESGQRERENQHRVLREEGEATINDLRATLDEEHAAERDRLEARRRLDLENLKVELEAEIQAERRRLLGEKEEKLSSLRQEIKSTERKKELMSPRPVQQLAEYHRELADVLQEVREEVQRDHDRKLEQLKEEHRRELNTIREKHLDEESAQRERLLCALQDDRERLQSTHTVQLEKLRLELDAQTQRTRLAHTRRECELQEQLEQLEVKTKDLKTQEVLLQTKAADLKRRRKRLGEEEEEVDRGIEIEQLKEELGRAREEKRRAQREADGARGERDTAREESRRAQEERDRLELKVEVLQERCARLSRSEPEQGDRAGVSLRPQPRQEKKKAEKRVEEAEEPAAPSSDGKMGSLHMDDLEDPPLSPTPDSQSSLDDMHCYISTEEASVHKARQFLERESQRQAVLQAAGPVPFASNRSLDAAAQEARQLDLRRALQQGSVLLQQLESSMAQEPLLEELSRMAAERKVTFDVTDSDLSSTLDPQDGPGDHPTVPAKIQQLSESLQQISGQLNMVLGALGSLGQPSASTATQASGGVPPTSSSPLSAGPPWAWGAGTHRASGATPLFATPIAGTRRASGDLLNSRWAKLFPGAPVDPVASSTLRTGSAYSSFTPASESARSLHSMPKTFEMDGQRLQGLIDGNKRWLEMRRKDASMYPFFSFQCKETPLFTRYRPPAAGGTGLVQLGLDDNNQIKVYHY</sequence>
<comment type="subcellular location">
    <subcellularLocation>
        <location evidence="1">Cytoplasm</location>
    </subcellularLocation>
</comment>
<feature type="compositionally biased region" description="Basic and acidic residues" evidence="6">
    <location>
        <begin position="112"/>
        <end position="167"/>
    </location>
</feature>
<dbReference type="PANTHER" id="PTHR18902:SF27">
    <property type="entry name" value="CENTROSOMAL PROTEIN OF 164 KDA"/>
    <property type="match status" value="1"/>
</dbReference>
<comment type="caution">
    <text evidence="7">The sequence shown here is derived from an EMBL/GenBank/DDBJ whole genome shotgun (WGS) entry which is preliminary data.</text>
</comment>
<evidence type="ECO:0000256" key="5">
    <source>
        <dbReference type="SAM" id="Coils"/>
    </source>
</evidence>
<keyword evidence="4 5" id="KW-0175">Coiled coil</keyword>
<gene>
    <name evidence="7" type="primary">Cep164</name>
    <name evidence="7" type="ORF">N1851_029109</name>
</gene>
<proteinExistence type="predicted"/>
<evidence type="ECO:0000313" key="7">
    <source>
        <dbReference type="EMBL" id="KAK0135076.1"/>
    </source>
</evidence>
<reference evidence="7" key="1">
    <citation type="journal article" date="2023" name="Front. Mar. Sci.">
        <title>A new Merluccius polli reference genome to investigate the effects of global change in West African waters.</title>
        <authorList>
            <person name="Mateo J.L."/>
            <person name="Blanco-Fernandez C."/>
            <person name="Garcia-Vazquez E."/>
            <person name="Machado-Schiaffino G."/>
        </authorList>
    </citation>
    <scope>NUCLEOTIDE SEQUENCE</scope>
    <source>
        <strain evidence="7">C29</strain>
        <tissue evidence="7">Fin</tissue>
    </source>
</reference>
<evidence type="ECO:0000313" key="8">
    <source>
        <dbReference type="Proteomes" id="UP001174136"/>
    </source>
</evidence>
<dbReference type="GO" id="GO:0097539">
    <property type="term" value="C:ciliary transition fiber"/>
    <property type="evidence" value="ECO:0007669"/>
    <property type="project" value="TreeGrafter"/>
</dbReference>
<feature type="region of interest" description="Disordered" evidence="6">
    <location>
        <begin position="221"/>
        <end position="248"/>
    </location>
</feature>
<feature type="compositionally biased region" description="Low complexity" evidence="6">
    <location>
        <begin position="20"/>
        <end position="33"/>
    </location>
</feature>
<protein>
    <submittedName>
        <fullName evidence="7">Centrosomal protein</fullName>
    </submittedName>
</protein>
<dbReference type="GO" id="GO:0005814">
    <property type="term" value="C:centriole"/>
    <property type="evidence" value="ECO:0007669"/>
    <property type="project" value="TreeGrafter"/>
</dbReference>
<dbReference type="GO" id="GO:0005737">
    <property type="term" value="C:cytoplasm"/>
    <property type="evidence" value="ECO:0007669"/>
    <property type="project" value="UniProtKB-SubCell"/>
</dbReference>
<organism evidence="7 8">
    <name type="scientific">Merluccius polli</name>
    <name type="common">Benguela hake</name>
    <name type="synonym">Merluccius cadenati</name>
    <dbReference type="NCBI Taxonomy" id="89951"/>
    <lineage>
        <taxon>Eukaryota</taxon>
        <taxon>Metazoa</taxon>
        <taxon>Chordata</taxon>
        <taxon>Craniata</taxon>
        <taxon>Vertebrata</taxon>
        <taxon>Euteleostomi</taxon>
        <taxon>Actinopterygii</taxon>
        <taxon>Neopterygii</taxon>
        <taxon>Teleostei</taxon>
        <taxon>Neoteleostei</taxon>
        <taxon>Acanthomorphata</taxon>
        <taxon>Zeiogadaria</taxon>
        <taxon>Gadariae</taxon>
        <taxon>Gadiformes</taxon>
        <taxon>Gadoidei</taxon>
        <taxon>Merlucciidae</taxon>
        <taxon>Merluccius</taxon>
    </lineage>
</organism>
<feature type="compositionally biased region" description="Polar residues" evidence="6">
    <location>
        <begin position="754"/>
        <end position="774"/>
    </location>
</feature>
<name>A0AA47NQZ6_MERPO</name>
<evidence type="ECO:0000256" key="3">
    <source>
        <dbReference type="ARBA" id="ARBA00022553"/>
    </source>
</evidence>
<keyword evidence="3" id="KW-0597">Phosphoprotein</keyword>
<keyword evidence="8" id="KW-1185">Reference proteome</keyword>
<feature type="region of interest" description="Disordered" evidence="6">
    <location>
        <begin position="703"/>
        <end position="724"/>
    </location>
</feature>
<feature type="coiled-coil region" evidence="5">
    <location>
        <begin position="277"/>
        <end position="396"/>
    </location>
</feature>
<feature type="compositionally biased region" description="Basic and acidic residues" evidence="6">
    <location>
        <begin position="536"/>
        <end position="546"/>
    </location>
</feature>
<accession>A0AA47NQZ6</accession>
<feature type="region of interest" description="Disordered" evidence="6">
    <location>
        <begin position="486"/>
        <end position="521"/>
    </location>
</feature>
<dbReference type="GO" id="GO:0060271">
    <property type="term" value="P:cilium assembly"/>
    <property type="evidence" value="ECO:0007669"/>
    <property type="project" value="TreeGrafter"/>
</dbReference>
<dbReference type="Proteomes" id="UP001174136">
    <property type="component" value="Unassembled WGS sequence"/>
</dbReference>
<keyword evidence="2" id="KW-0963">Cytoplasm</keyword>
<dbReference type="EMBL" id="JAOPHQ010005481">
    <property type="protein sequence ID" value="KAK0135076.1"/>
    <property type="molecule type" value="Genomic_DNA"/>
</dbReference>
<feature type="compositionally biased region" description="Basic and acidic residues" evidence="6">
    <location>
        <begin position="556"/>
        <end position="568"/>
    </location>
</feature>
<feature type="region of interest" description="Disordered" evidence="6">
    <location>
        <begin position="1"/>
        <end position="167"/>
    </location>
</feature>
<dbReference type="PANTHER" id="PTHR18902">
    <property type="entry name" value="NUCLEAR MITOTIC APPARATUS PROTEIN 1-RELATED"/>
    <property type="match status" value="1"/>
</dbReference>
<feature type="region of interest" description="Disordered" evidence="6">
    <location>
        <begin position="536"/>
        <end position="606"/>
    </location>
</feature>
<evidence type="ECO:0000256" key="6">
    <source>
        <dbReference type="SAM" id="MobiDB-lite"/>
    </source>
</evidence>
<dbReference type="InterPro" id="IPR051841">
    <property type="entry name" value="MT-Golgi_org_protein"/>
</dbReference>
<evidence type="ECO:0000256" key="1">
    <source>
        <dbReference type="ARBA" id="ARBA00004496"/>
    </source>
</evidence>
<evidence type="ECO:0000256" key="2">
    <source>
        <dbReference type="ARBA" id="ARBA00022490"/>
    </source>
</evidence>
<dbReference type="GO" id="GO:0005813">
    <property type="term" value="C:centrosome"/>
    <property type="evidence" value="ECO:0007669"/>
    <property type="project" value="TreeGrafter"/>
</dbReference>
<evidence type="ECO:0000256" key="4">
    <source>
        <dbReference type="ARBA" id="ARBA00023054"/>
    </source>
</evidence>
<feature type="region of interest" description="Disordered" evidence="6">
    <location>
        <begin position="754"/>
        <end position="785"/>
    </location>
</feature>